<evidence type="ECO:0000313" key="2">
    <source>
        <dbReference type="EMBL" id="APW64112.1"/>
    </source>
</evidence>
<dbReference type="AlphaFoldDB" id="A0A1U7CYS9"/>
<dbReference type="SUPFAM" id="SSF51182">
    <property type="entry name" value="RmlC-like cupins"/>
    <property type="match status" value="1"/>
</dbReference>
<evidence type="ECO:0000259" key="1">
    <source>
        <dbReference type="Pfam" id="PF07883"/>
    </source>
</evidence>
<keyword evidence="3" id="KW-1185">Reference proteome</keyword>
<dbReference type="Proteomes" id="UP000186309">
    <property type="component" value="Chromosome"/>
</dbReference>
<protein>
    <recommendedName>
        <fullName evidence="1">Cupin type-2 domain-containing protein</fullName>
    </recommendedName>
</protein>
<dbReference type="STRING" id="1387353.BSF38_05704"/>
<dbReference type="PANTHER" id="PTHR43698:SF1">
    <property type="entry name" value="BLL4564 PROTEIN"/>
    <property type="match status" value="1"/>
</dbReference>
<dbReference type="EMBL" id="CP019082">
    <property type="protein sequence ID" value="APW64112.1"/>
    <property type="molecule type" value="Genomic_DNA"/>
</dbReference>
<accession>A0A1U7CYS9</accession>
<sequence length="182" mass="19771">MASSNDHYIDCGPAMRRRRHFIATGLGLAAAPSLTQIAVGAPLYQHHPEVRMEIKRIGSQPSGKGPADWFTGAVRIDPLFQIHAPARAAGASVTFEPGARTAWHTHPLGQTLIITAGCGWVQREGGPVEEVHPGDVVWFPPGVKHWHGAAPTTAMTHIAIQEQLDGKVVDWLEHVSDEQYCK</sequence>
<dbReference type="InterPro" id="IPR011051">
    <property type="entry name" value="RmlC_Cupin_sf"/>
</dbReference>
<dbReference type="Pfam" id="PF07883">
    <property type="entry name" value="Cupin_2"/>
    <property type="match status" value="1"/>
</dbReference>
<dbReference type="KEGG" id="pbor:BSF38_05704"/>
<dbReference type="InterPro" id="IPR047263">
    <property type="entry name" value="HNL-like_cupin"/>
</dbReference>
<organism evidence="2 3">
    <name type="scientific">Paludisphaera borealis</name>
    <dbReference type="NCBI Taxonomy" id="1387353"/>
    <lineage>
        <taxon>Bacteria</taxon>
        <taxon>Pseudomonadati</taxon>
        <taxon>Planctomycetota</taxon>
        <taxon>Planctomycetia</taxon>
        <taxon>Isosphaerales</taxon>
        <taxon>Isosphaeraceae</taxon>
        <taxon>Paludisphaera</taxon>
    </lineage>
</organism>
<name>A0A1U7CYS9_9BACT</name>
<dbReference type="PANTHER" id="PTHR43698">
    <property type="entry name" value="RIBD C-TERMINAL DOMAIN CONTAINING PROTEIN"/>
    <property type="match status" value="1"/>
</dbReference>
<gene>
    <name evidence="2" type="ORF">BSF38_05704</name>
</gene>
<feature type="domain" description="Cupin type-2" evidence="1">
    <location>
        <begin position="93"/>
        <end position="153"/>
    </location>
</feature>
<proteinExistence type="predicted"/>
<dbReference type="CDD" id="cd02233">
    <property type="entry name" value="cupin_HNL-like"/>
    <property type="match status" value="1"/>
</dbReference>
<reference evidence="3" key="1">
    <citation type="submission" date="2016-12" db="EMBL/GenBank/DDBJ databases">
        <title>Comparative genomics of four Isosphaeraceae planctomycetes: a common pool of plasmids and glycoside hydrolase genes.</title>
        <authorList>
            <person name="Ivanova A."/>
        </authorList>
    </citation>
    <scope>NUCLEOTIDE SEQUENCE [LARGE SCALE GENOMIC DNA]</scope>
    <source>
        <strain evidence="3">PX4</strain>
    </source>
</reference>
<evidence type="ECO:0000313" key="3">
    <source>
        <dbReference type="Proteomes" id="UP000186309"/>
    </source>
</evidence>
<dbReference type="InterPro" id="IPR013096">
    <property type="entry name" value="Cupin_2"/>
</dbReference>
<dbReference type="InterPro" id="IPR014710">
    <property type="entry name" value="RmlC-like_jellyroll"/>
</dbReference>
<dbReference type="Gene3D" id="2.60.120.10">
    <property type="entry name" value="Jelly Rolls"/>
    <property type="match status" value="1"/>
</dbReference>